<keyword evidence="2" id="KW-0809">Transit peptide</keyword>
<protein>
    <recommendedName>
        <fullName evidence="6">Pentatricopeptide repeat-containing protein</fullName>
    </recommendedName>
</protein>
<evidence type="ECO:0000256" key="1">
    <source>
        <dbReference type="ARBA" id="ARBA00022737"/>
    </source>
</evidence>
<dbReference type="InterPro" id="IPR002885">
    <property type="entry name" value="PPR_rpt"/>
</dbReference>
<dbReference type="Proteomes" id="UP001054889">
    <property type="component" value="Unassembled WGS sequence"/>
</dbReference>
<keyword evidence="1" id="KW-0677">Repeat</keyword>
<dbReference type="Gene3D" id="1.25.40.10">
    <property type="entry name" value="Tetratricopeptide repeat domain"/>
    <property type="match status" value="3"/>
</dbReference>
<dbReference type="PANTHER" id="PTHR47926">
    <property type="entry name" value="PENTATRICOPEPTIDE REPEAT-CONTAINING PROTEIN"/>
    <property type="match status" value="1"/>
</dbReference>
<dbReference type="InterPro" id="IPR046848">
    <property type="entry name" value="E_motif"/>
</dbReference>
<evidence type="ECO:0000313" key="5">
    <source>
        <dbReference type="Proteomes" id="UP001054889"/>
    </source>
</evidence>
<accession>A0AAV5F7R8</accession>
<dbReference type="InterPro" id="IPR046960">
    <property type="entry name" value="PPR_At4g14850-like_plant"/>
</dbReference>
<dbReference type="Pfam" id="PF13812">
    <property type="entry name" value="PPR_3"/>
    <property type="match status" value="1"/>
</dbReference>
<name>A0AAV5F7R8_ELECO</name>
<dbReference type="PANTHER" id="PTHR47926:SF487">
    <property type="entry name" value="REPEAT (TPR)-LIKE SUPERFAMILY PROTEIN, PUTATIVE-RELATED"/>
    <property type="match status" value="1"/>
</dbReference>
<feature type="repeat" description="PPR" evidence="3">
    <location>
        <begin position="288"/>
        <end position="322"/>
    </location>
</feature>
<sequence>MCASAATSSWMKQLTSASRQGHYGRALHLFFAHLRLHPCDHGTVDPHPAAIPTALRSCARLGDAASGRIIHALVVTRPALASDAVIATALLDMYAKCGLVSSARRVFDEMPRTDDLVAWNALIAGYARHGLPERALALAVKMRGQGLRPDMVTWNAVVSGFALAGDDQMAGDLVSAMREDGFQPDVVTWTSLVSGSVLNFQYDRARMLFRGMVSTGTGVRPSSATIASILPAFANVADIRRGKEVHGYAVVANVEQDLTVSSALVDMYAKCGLVLEARQLFEKMVKRSTVTWNAMIFGLANSGHCQEAISLFNRMLSEGATLDHLTFTAVLTACSYGGMVELGKGLYRAMREEHGIEPRLEHYACMVHLLGRAGRLDEAYDFISAMPLEPDCFVWGALLGACRSHGNVELAELAASRLLAVEPANASSCLLFSGTLAGVGRQDDVLKVKKLVKRRRMKKLDGCSWLEAPTPGQ</sequence>
<gene>
    <name evidence="4" type="primary">gb19380</name>
    <name evidence="4" type="ORF">PR202_gb19380</name>
</gene>
<evidence type="ECO:0000256" key="2">
    <source>
        <dbReference type="ARBA" id="ARBA00022946"/>
    </source>
</evidence>
<dbReference type="Pfam" id="PF01535">
    <property type="entry name" value="PPR"/>
    <property type="match status" value="3"/>
</dbReference>
<reference evidence="4" key="2">
    <citation type="submission" date="2021-12" db="EMBL/GenBank/DDBJ databases">
        <title>Resequencing data analysis of finger millet.</title>
        <authorList>
            <person name="Hatakeyama M."/>
            <person name="Aluri S."/>
            <person name="Balachadran M.T."/>
            <person name="Sivarajan S.R."/>
            <person name="Poveda L."/>
            <person name="Shimizu-Inatsugi R."/>
            <person name="Schlapbach R."/>
            <person name="Sreeman S.M."/>
            <person name="Shimizu K.K."/>
        </authorList>
    </citation>
    <scope>NUCLEOTIDE SEQUENCE</scope>
</reference>
<evidence type="ECO:0000313" key="4">
    <source>
        <dbReference type="EMBL" id="GJN31026.1"/>
    </source>
</evidence>
<evidence type="ECO:0000256" key="3">
    <source>
        <dbReference type="PROSITE-ProRule" id="PRU00708"/>
    </source>
</evidence>
<dbReference type="NCBIfam" id="TIGR00756">
    <property type="entry name" value="PPR"/>
    <property type="match status" value="4"/>
</dbReference>
<dbReference type="Pfam" id="PF20431">
    <property type="entry name" value="E_motif"/>
    <property type="match status" value="1"/>
</dbReference>
<keyword evidence="5" id="KW-1185">Reference proteome</keyword>
<organism evidence="4 5">
    <name type="scientific">Eleusine coracana subsp. coracana</name>
    <dbReference type="NCBI Taxonomy" id="191504"/>
    <lineage>
        <taxon>Eukaryota</taxon>
        <taxon>Viridiplantae</taxon>
        <taxon>Streptophyta</taxon>
        <taxon>Embryophyta</taxon>
        <taxon>Tracheophyta</taxon>
        <taxon>Spermatophyta</taxon>
        <taxon>Magnoliopsida</taxon>
        <taxon>Liliopsida</taxon>
        <taxon>Poales</taxon>
        <taxon>Poaceae</taxon>
        <taxon>PACMAD clade</taxon>
        <taxon>Chloridoideae</taxon>
        <taxon>Cynodonteae</taxon>
        <taxon>Eleusininae</taxon>
        <taxon>Eleusine</taxon>
    </lineage>
</organism>
<dbReference type="AlphaFoldDB" id="A0AAV5F7R8"/>
<reference evidence="4" key="1">
    <citation type="journal article" date="2018" name="DNA Res.">
        <title>Multiple hybrid de novo genome assembly of finger millet, an orphan allotetraploid crop.</title>
        <authorList>
            <person name="Hatakeyama M."/>
            <person name="Aluri S."/>
            <person name="Balachadran M.T."/>
            <person name="Sivarajan S.R."/>
            <person name="Patrignani A."/>
            <person name="Gruter S."/>
            <person name="Poveda L."/>
            <person name="Shimizu-Inatsugi R."/>
            <person name="Baeten J."/>
            <person name="Francoijs K.J."/>
            <person name="Nataraja K.N."/>
            <person name="Reddy Y.A.N."/>
            <person name="Phadnis S."/>
            <person name="Ravikumar R.L."/>
            <person name="Schlapbach R."/>
            <person name="Sreeman S.M."/>
            <person name="Shimizu K.K."/>
        </authorList>
    </citation>
    <scope>NUCLEOTIDE SEQUENCE</scope>
</reference>
<dbReference type="FunFam" id="1.25.40.10:FF:001210">
    <property type="entry name" value="Pentatricopeptide repeat-containing protein"/>
    <property type="match status" value="1"/>
</dbReference>
<dbReference type="GO" id="GO:0009451">
    <property type="term" value="P:RNA modification"/>
    <property type="evidence" value="ECO:0007669"/>
    <property type="project" value="InterPro"/>
</dbReference>
<dbReference type="FunFam" id="1.25.40.10:FF:001080">
    <property type="entry name" value="Pentatricopeptide repeat-containing protein"/>
    <property type="match status" value="1"/>
</dbReference>
<dbReference type="Pfam" id="PF13041">
    <property type="entry name" value="PPR_2"/>
    <property type="match status" value="2"/>
</dbReference>
<feature type="repeat" description="PPR" evidence="3">
    <location>
        <begin position="150"/>
        <end position="184"/>
    </location>
</feature>
<comment type="caution">
    <text evidence="4">The sequence shown here is derived from an EMBL/GenBank/DDBJ whole genome shotgun (WGS) entry which is preliminary data.</text>
</comment>
<dbReference type="EMBL" id="BQKI01000082">
    <property type="protein sequence ID" value="GJN31026.1"/>
    <property type="molecule type" value="Genomic_DNA"/>
</dbReference>
<proteinExistence type="predicted"/>
<feature type="repeat" description="PPR" evidence="3">
    <location>
        <begin position="115"/>
        <end position="149"/>
    </location>
</feature>
<dbReference type="InterPro" id="IPR011990">
    <property type="entry name" value="TPR-like_helical_dom_sf"/>
</dbReference>
<dbReference type="PROSITE" id="PS51375">
    <property type="entry name" value="PPR"/>
    <property type="match status" value="5"/>
</dbReference>
<evidence type="ECO:0008006" key="6">
    <source>
        <dbReference type="Google" id="ProtNLM"/>
    </source>
</evidence>
<feature type="repeat" description="PPR" evidence="3">
    <location>
        <begin position="257"/>
        <end position="287"/>
    </location>
</feature>
<dbReference type="GO" id="GO:0003723">
    <property type="term" value="F:RNA binding"/>
    <property type="evidence" value="ECO:0007669"/>
    <property type="project" value="InterPro"/>
</dbReference>
<feature type="repeat" description="PPR" evidence="3">
    <location>
        <begin position="83"/>
        <end position="113"/>
    </location>
</feature>